<dbReference type="GeneID" id="91097159"/>
<feature type="compositionally biased region" description="Acidic residues" evidence="1">
    <location>
        <begin position="650"/>
        <end position="688"/>
    </location>
</feature>
<feature type="compositionally biased region" description="Basic and acidic residues" evidence="1">
    <location>
        <begin position="795"/>
        <end position="804"/>
    </location>
</feature>
<dbReference type="EMBL" id="CP144106">
    <property type="protein sequence ID" value="WWC91544.1"/>
    <property type="molecule type" value="Genomic_DNA"/>
</dbReference>
<feature type="compositionally biased region" description="Acidic residues" evidence="1">
    <location>
        <begin position="631"/>
        <end position="641"/>
    </location>
</feature>
<protein>
    <recommendedName>
        <fullName evidence="3">FHA domain-containing protein</fullName>
    </recommendedName>
</protein>
<feature type="compositionally biased region" description="Basic and acidic residues" evidence="1">
    <location>
        <begin position="851"/>
        <end position="866"/>
    </location>
</feature>
<accession>A0AAX4K2D6</accession>
<dbReference type="CDD" id="cd14686">
    <property type="entry name" value="bZIP"/>
    <property type="match status" value="1"/>
</dbReference>
<dbReference type="AlphaFoldDB" id="A0AAX4K2D6"/>
<dbReference type="InterPro" id="IPR000253">
    <property type="entry name" value="FHA_dom"/>
</dbReference>
<feature type="region of interest" description="Disordered" evidence="1">
    <location>
        <begin position="782"/>
        <end position="896"/>
    </location>
</feature>
<evidence type="ECO:0000259" key="3">
    <source>
        <dbReference type="PROSITE" id="PS50006"/>
    </source>
</evidence>
<feature type="compositionally biased region" description="Low complexity" evidence="1">
    <location>
        <begin position="296"/>
        <end position="307"/>
    </location>
</feature>
<feature type="region of interest" description="Disordered" evidence="1">
    <location>
        <begin position="560"/>
        <end position="747"/>
    </location>
</feature>
<feature type="compositionally biased region" description="Polar residues" evidence="1">
    <location>
        <begin position="403"/>
        <end position="412"/>
    </location>
</feature>
<evidence type="ECO:0000313" key="4">
    <source>
        <dbReference type="EMBL" id="WWC91544.1"/>
    </source>
</evidence>
<feature type="compositionally biased region" description="Low complexity" evidence="1">
    <location>
        <begin position="871"/>
        <end position="885"/>
    </location>
</feature>
<feature type="compositionally biased region" description="Basic and acidic residues" evidence="1">
    <location>
        <begin position="380"/>
        <end position="393"/>
    </location>
</feature>
<feature type="transmembrane region" description="Helical" evidence="2">
    <location>
        <begin position="942"/>
        <end position="962"/>
    </location>
</feature>
<evidence type="ECO:0000256" key="1">
    <source>
        <dbReference type="SAM" id="MobiDB-lite"/>
    </source>
</evidence>
<evidence type="ECO:0000256" key="2">
    <source>
        <dbReference type="SAM" id="Phobius"/>
    </source>
</evidence>
<feature type="region of interest" description="Disordered" evidence="1">
    <location>
        <begin position="296"/>
        <end position="331"/>
    </location>
</feature>
<dbReference type="PANTHER" id="PTHR48209:SF2">
    <property type="entry name" value="FI24008P1"/>
    <property type="match status" value="1"/>
</dbReference>
<dbReference type="SUPFAM" id="SSF49879">
    <property type="entry name" value="SMAD/FHA domain"/>
    <property type="match status" value="1"/>
</dbReference>
<feature type="compositionally biased region" description="Basic and acidic residues" evidence="1">
    <location>
        <begin position="612"/>
        <end position="625"/>
    </location>
</feature>
<dbReference type="PROSITE" id="PS50006">
    <property type="entry name" value="FHA_DOMAIN"/>
    <property type="match status" value="1"/>
</dbReference>
<evidence type="ECO:0000313" key="5">
    <source>
        <dbReference type="Proteomes" id="UP001355207"/>
    </source>
</evidence>
<dbReference type="Proteomes" id="UP001355207">
    <property type="component" value="Chromosome 9"/>
</dbReference>
<reference evidence="4 5" key="1">
    <citation type="submission" date="2024-01" db="EMBL/GenBank/DDBJ databases">
        <title>Comparative genomics of Cryptococcus and Kwoniella reveals pathogenesis evolution and contrasting modes of karyotype evolution via chromosome fusion or intercentromeric recombination.</title>
        <authorList>
            <person name="Coelho M.A."/>
            <person name="David-Palma M."/>
            <person name="Shea T."/>
            <person name="Bowers K."/>
            <person name="McGinley-Smith S."/>
            <person name="Mohammad A.W."/>
            <person name="Gnirke A."/>
            <person name="Yurkov A.M."/>
            <person name="Nowrousian M."/>
            <person name="Sun S."/>
            <person name="Cuomo C.A."/>
            <person name="Heitman J."/>
        </authorList>
    </citation>
    <scope>NUCLEOTIDE SEQUENCE [LARGE SCALE GENOMIC DNA]</scope>
    <source>
        <strain evidence="4 5">CBS 6074</strain>
    </source>
</reference>
<feature type="compositionally biased region" description="Basic and acidic residues" evidence="1">
    <location>
        <begin position="816"/>
        <end position="831"/>
    </location>
</feature>
<gene>
    <name evidence="4" type="ORF">L201_006490</name>
</gene>
<dbReference type="SMART" id="SM00240">
    <property type="entry name" value="FHA"/>
    <property type="match status" value="1"/>
</dbReference>
<dbReference type="PANTHER" id="PTHR48209">
    <property type="entry name" value="AGL056WP"/>
    <property type="match status" value="1"/>
</dbReference>
<keyword evidence="2" id="KW-1133">Transmembrane helix</keyword>
<name>A0AAX4K2D6_9TREE</name>
<dbReference type="CDD" id="cd00060">
    <property type="entry name" value="FHA"/>
    <property type="match status" value="1"/>
</dbReference>
<proteinExistence type="predicted"/>
<dbReference type="InterPro" id="IPR008984">
    <property type="entry name" value="SMAD_FHA_dom_sf"/>
</dbReference>
<keyword evidence="2" id="KW-0472">Membrane</keyword>
<organism evidence="4 5">
    <name type="scientific">Kwoniella dendrophila CBS 6074</name>
    <dbReference type="NCBI Taxonomy" id="1295534"/>
    <lineage>
        <taxon>Eukaryota</taxon>
        <taxon>Fungi</taxon>
        <taxon>Dikarya</taxon>
        <taxon>Basidiomycota</taxon>
        <taxon>Agaricomycotina</taxon>
        <taxon>Tremellomycetes</taxon>
        <taxon>Tremellales</taxon>
        <taxon>Cryptococcaceae</taxon>
        <taxon>Kwoniella</taxon>
    </lineage>
</organism>
<dbReference type="RefSeq" id="XP_066078306.1">
    <property type="nucleotide sequence ID" value="XM_066222209.1"/>
</dbReference>
<keyword evidence="5" id="KW-1185">Reference proteome</keyword>
<feature type="compositionally biased region" description="Acidic residues" evidence="1">
    <location>
        <begin position="364"/>
        <end position="376"/>
    </location>
</feature>
<keyword evidence="2" id="KW-0812">Transmembrane</keyword>
<feature type="compositionally biased region" description="Acidic residues" evidence="1">
    <location>
        <begin position="569"/>
        <end position="611"/>
    </location>
</feature>
<feature type="compositionally biased region" description="Basic and acidic residues" evidence="1">
    <location>
        <begin position="711"/>
        <end position="742"/>
    </location>
</feature>
<feature type="region of interest" description="Disordered" evidence="1">
    <location>
        <begin position="466"/>
        <end position="487"/>
    </location>
</feature>
<sequence length="966" mass="106784">MSDIVREVDPPADWFISLTENQTSKVTYLTLTQLLAIPGPVSSGRPKGIVHGGVILDRKSSTLPSQDGQFDSPILSRSHAQLTLTPNCHVHMTDLGSMHGTFINSPQSTSAPWTTENKPVVVTTAYCPQQLLDGDVISLGKRVYSLGWYEPIKLMVKFRYIEFGKGSTADGGRKKIDRPLFPASGSEGKWANITDEVKIRRLIKNTLSSQNEKRKEEMNFLEEGVQLLAESRSLLEEKWPLLRRRSASHHVTPSVAQSPEVGKCIDDDEDSVRFSHAILKHDKELIVNSMRQSQASSNSLQAQGSSQYLPIDLRSPRAESPVSVRSDDVDQETTIAVKSNTYKVPNSILYASENEESLPRGSSEESDGELDEDEGSMTDYEEHRDPDIAKDEDQNIQEKLSENYPSIITFENHNPEKSDQPSDSPFKASTPPGPPSPGVIECSSSLIASPGPVSPDYGAWYSYSSEDEDVHPLSPKLTLDPASPTWSPVSPGIPYTVKSPSPVHSPLPTILGPMSLRIEPTNAERSEDVDAIVQEDEIPVNIKDYSLNKVEFEDCYEENGLASTRVHGEDEDDKDSDEDEDRSIDMDSQDDEEDQNSLDEDSDVDSEDEHYDLEHPYFSDYDKSEAASSELSEEEDDEDDNSMDKVSVEENSDEDVDYEEDEGETEDEDDDDDEHDDDSDDEDDDNINQEDIPCDNRVEDEPETTDNAIETVEKASTKEADRIIKADEQEITKSVENEHPAKLDQPSIQDYLQAVDTTSPVQPVTAIDDQSPAIQEDISKEAKAELSQEFSQDQQTHEVVKSSDEAETTTTLDPKVAADAETSKEDSKVDTVDNPAEVAQSPTEIRLVPRTSEEKKEYNSDKDRLKQIFNAHPPASPSSSSVASSDGPVTPPNTKKRLLPEDFTIVNPIQTEDHGTTRAQHTVILDAEAERPMKKLRKVGSAIGYIALGAALGGVGTIAGLMRLAE</sequence>
<feature type="region of interest" description="Disordered" evidence="1">
    <location>
        <begin position="347"/>
        <end position="448"/>
    </location>
</feature>
<feature type="domain" description="FHA" evidence="3">
    <location>
        <begin position="54"/>
        <end position="108"/>
    </location>
</feature>
<dbReference type="Gene3D" id="2.60.200.20">
    <property type="match status" value="1"/>
</dbReference>
<dbReference type="Pfam" id="PF00498">
    <property type="entry name" value="FHA"/>
    <property type="match status" value="1"/>
</dbReference>